<evidence type="ECO:0000313" key="4">
    <source>
        <dbReference type="Proteomes" id="UP001226691"/>
    </source>
</evidence>
<proteinExistence type="predicted"/>
<dbReference type="Proteomes" id="UP001226691">
    <property type="component" value="Unassembled WGS sequence"/>
</dbReference>
<keyword evidence="1" id="KW-0732">Signal</keyword>
<dbReference type="InterPro" id="IPR007969">
    <property type="entry name" value="DUF732"/>
</dbReference>
<organism evidence="3 4">
    <name type="scientific">Microbacterium trichothecenolyticum</name>
    <name type="common">Aureobacterium trichothecenolyticum</name>
    <dbReference type="NCBI Taxonomy" id="69370"/>
    <lineage>
        <taxon>Bacteria</taxon>
        <taxon>Bacillati</taxon>
        <taxon>Actinomycetota</taxon>
        <taxon>Actinomycetes</taxon>
        <taxon>Micrococcales</taxon>
        <taxon>Microbacteriaceae</taxon>
        <taxon>Microbacterium</taxon>
    </lineage>
</organism>
<reference evidence="3 4" key="1">
    <citation type="submission" date="2023-07" db="EMBL/GenBank/DDBJ databases">
        <title>Functional and genomic diversity of the sorghum phyllosphere microbiome.</title>
        <authorList>
            <person name="Shade A."/>
        </authorList>
    </citation>
    <scope>NUCLEOTIDE SEQUENCE [LARGE SCALE GENOMIC DNA]</scope>
    <source>
        <strain evidence="3 4">SORGH_AS_1207</strain>
    </source>
</reference>
<evidence type="ECO:0000256" key="1">
    <source>
        <dbReference type="SAM" id="SignalP"/>
    </source>
</evidence>
<comment type="caution">
    <text evidence="3">The sequence shown here is derived from an EMBL/GenBank/DDBJ whole genome shotgun (WGS) entry which is preliminary data.</text>
</comment>
<dbReference type="PROSITE" id="PS51257">
    <property type="entry name" value="PROKAR_LIPOPROTEIN"/>
    <property type="match status" value="1"/>
</dbReference>
<evidence type="ECO:0000259" key="2">
    <source>
        <dbReference type="Pfam" id="PF05305"/>
    </source>
</evidence>
<accession>A0ABU0TR56</accession>
<feature type="signal peptide" evidence="1">
    <location>
        <begin position="1"/>
        <end position="25"/>
    </location>
</feature>
<name>A0ABU0TR56_MICTR</name>
<dbReference type="EMBL" id="JAUTBF010000001">
    <property type="protein sequence ID" value="MDQ1122146.1"/>
    <property type="molecule type" value="Genomic_DNA"/>
</dbReference>
<feature type="domain" description="DUF732" evidence="2">
    <location>
        <begin position="77"/>
        <end position="135"/>
    </location>
</feature>
<sequence length="136" mass="13649">MKRTLTLTASVLALLTLSGCTGVTAETKHESITITPGQTGTFTNGNSTIIVGGDPTDAPVDETTYLSDARADATSSGPVHSASDADLLAAGKAVCDQLTQGVDEEKVQVKLAGTTLTAGGADAIAIVEAATLSLCR</sequence>
<evidence type="ECO:0000313" key="3">
    <source>
        <dbReference type="EMBL" id="MDQ1122146.1"/>
    </source>
</evidence>
<protein>
    <recommendedName>
        <fullName evidence="2">DUF732 domain-containing protein</fullName>
    </recommendedName>
</protein>
<dbReference type="RefSeq" id="WP_307480239.1">
    <property type="nucleotide sequence ID" value="NZ_JAUTBF010000001.1"/>
</dbReference>
<feature type="chain" id="PRO_5047257658" description="DUF732 domain-containing protein" evidence="1">
    <location>
        <begin position="26"/>
        <end position="136"/>
    </location>
</feature>
<dbReference type="Pfam" id="PF05305">
    <property type="entry name" value="DUF732"/>
    <property type="match status" value="1"/>
</dbReference>
<gene>
    <name evidence="3" type="ORF">QE412_000719</name>
</gene>
<keyword evidence="4" id="KW-1185">Reference proteome</keyword>